<accession>A0ACC0QR31</accession>
<gene>
    <name evidence="1" type="ORF">NCS57_00979200</name>
</gene>
<dbReference type="EMBL" id="CM046509">
    <property type="protein sequence ID" value="KAI8663770.1"/>
    <property type="molecule type" value="Genomic_DNA"/>
</dbReference>
<dbReference type="Proteomes" id="UP001065298">
    <property type="component" value="Chromosome 7"/>
</dbReference>
<proteinExistence type="predicted"/>
<name>A0ACC0QR31_9HYPO</name>
<keyword evidence="2" id="KW-1185">Reference proteome</keyword>
<evidence type="ECO:0000313" key="1">
    <source>
        <dbReference type="EMBL" id="KAI8663770.1"/>
    </source>
</evidence>
<evidence type="ECO:0000313" key="2">
    <source>
        <dbReference type="Proteomes" id="UP001065298"/>
    </source>
</evidence>
<sequence length="288" mass="32855">MNPSVLGSVPPAIPLDSDNRPGRSLSRWNTTSDLGEQLSDEEFTKDKFNYFIGETVLSEFVLARTIYQRQAVVRANTGSEVCPEGWNCSYIINFIGPGYKCQELAFGVGSKVKKLRGSEAPFDISMIAPEGNYTYLAETDRGEYGVPQIINSSVGGMPSFDPPYPKNMGAFRTEPIIWIGYVTVNDTSLPQPLFRNAPDWYEAYKPVIFGCEHYEVNYTVRFNYTRAEQFHKVIDRKFLNKVVDTRYLPNQRDLDKRLNDHTVATPEENYVLPSDLQRYRRVAAYHTL</sequence>
<organism evidence="1 2">
    <name type="scientific">Fusarium keratoplasticum</name>
    <dbReference type="NCBI Taxonomy" id="1328300"/>
    <lineage>
        <taxon>Eukaryota</taxon>
        <taxon>Fungi</taxon>
        <taxon>Dikarya</taxon>
        <taxon>Ascomycota</taxon>
        <taxon>Pezizomycotina</taxon>
        <taxon>Sordariomycetes</taxon>
        <taxon>Hypocreomycetidae</taxon>
        <taxon>Hypocreales</taxon>
        <taxon>Nectriaceae</taxon>
        <taxon>Fusarium</taxon>
        <taxon>Fusarium solani species complex</taxon>
    </lineage>
</organism>
<reference evidence="1" key="1">
    <citation type="submission" date="2022-06" db="EMBL/GenBank/DDBJ databases">
        <title>Fusarium solani species complex genomes reveal bases of compartmentalisation and animal pathogenesis.</title>
        <authorList>
            <person name="Tsai I.J."/>
        </authorList>
    </citation>
    <scope>NUCLEOTIDE SEQUENCE</scope>
    <source>
        <strain evidence="1">Fu6.1</strain>
    </source>
</reference>
<comment type="caution">
    <text evidence="1">The sequence shown here is derived from an EMBL/GenBank/DDBJ whole genome shotgun (WGS) entry which is preliminary data.</text>
</comment>
<protein>
    <submittedName>
        <fullName evidence="1">Uncharacterized protein</fullName>
    </submittedName>
</protein>